<feature type="compositionally biased region" description="Basic and acidic residues" evidence="1">
    <location>
        <begin position="208"/>
        <end position="226"/>
    </location>
</feature>
<sequence>MANRSQSLHQSSNEAAPLTSSQPDDDYSPLGIYSHRAEEQGRNLPLHNTPLTIVNGSRILETPNDSHPCNSKFLPDLHSAGAVEDGRIHLSHRTIAAEPFASTTEDQNLRSTGSAYPAPLQHERSKKDAHHGMPRVSDHREGLPLSHDTGSIAAMPATSATEERNLKSAGSDYPAPQQHQRVIIDAQHGMHCDSEEREEETMNQRTCAIEEREAPRPRPDLTDRAPKRLLHLTLDHAPSRAATEEGFDS</sequence>
<protein>
    <submittedName>
        <fullName evidence="2">Uncharacterized protein</fullName>
    </submittedName>
</protein>
<evidence type="ECO:0000313" key="2">
    <source>
        <dbReference type="EMBL" id="KAL3744759.1"/>
    </source>
</evidence>
<keyword evidence="3" id="KW-1185">Reference proteome</keyword>
<feature type="compositionally biased region" description="Polar residues" evidence="1">
    <location>
        <begin position="101"/>
        <end position="114"/>
    </location>
</feature>
<dbReference type="EMBL" id="JBJKBG010000003">
    <property type="protein sequence ID" value="KAL3744759.1"/>
    <property type="molecule type" value="Genomic_DNA"/>
</dbReference>
<evidence type="ECO:0000256" key="1">
    <source>
        <dbReference type="SAM" id="MobiDB-lite"/>
    </source>
</evidence>
<feature type="region of interest" description="Disordered" evidence="1">
    <location>
        <begin position="193"/>
        <end position="249"/>
    </location>
</feature>
<dbReference type="AlphaFoldDB" id="A0ABD3KZH6"/>
<name>A0ABD3KZH6_EUCGL</name>
<dbReference type="Proteomes" id="UP001634007">
    <property type="component" value="Unassembled WGS sequence"/>
</dbReference>
<organism evidence="2 3">
    <name type="scientific">Eucalyptus globulus</name>
    <name type="common">Tasmanian blue gum</name>
    <dbReference type="NCBI Taxonomy" id="34317"/>
    <lineage>
        <taxon>Eukaryota</taxon>
        <taxon>Viridiplantae</taxon>
        <taxon>Streptophyta</taxon>
        <taxon>Embryophyta</taxon>
        <taxon>Tracheophyta</taxon>
        <taxon>Spermatophyta</taxon>
        <taxon>Magnoliopsida</taxon>
        <taxon>eudicotyledons</taxon>
        <taxon>Gunneridae</taxon>
        <taxon>Pentapetalae</taxon>
        <taxon>rosids</taxon>
        <taxon>malvids</taxon>
        <taxon>Myrtales</taxon>
        <taxon>Myrtaceae</taxon>
        <taxon>Myrtoideae</taxon>
        <taxon>Eucalypteae</taxon>
        <taxon>Eucalyptus</taxon>
    </lineage>
</organism>
<accession>A0ABD3KZH6</accession>
<feature type="region of interest" description="Disordered" evidence="1">
    <location>
        <begin position="1"/>
        <end position="49"/>
    </location>
</feature>
<comment type="caution">
    <text evidence="2">The sequence shown here is derived from an EMBL/GenBank/DDBJ whole genome shotgun (WGS) entry which is preliminary data.</text>
</comment>
<gene>
    <name evidence="2" type="ORF">ACJRO7_013947</name>
</gene>
<proteinExistence type="predicted"/>
<feature type="compositionally biased region" description="Polar residues" evidence="1">
    <location>
        <begin position="1"/>
        <end position="22"/>
    </location>
</feature>
<feature type="region of interest" description="Disordered" evidence="1">
    <location>
        <begin position="99"/>
        <end position="175"/>
    </location>
</feature>
<reference evidence="2 3" key="1">
    <citation type="submission" date="2024-11" db="EMBL/GenBank/DDBJ databases">
        <title>Chromosome-level genome assembly of Eucalyptus globulus Labill. provides insights into its genome evolution.</title>
        <authorList>
            <person name="Li X."/>
        </authorList>
    </citation>
    <scope>NUCLEOTIDE SEQUENCE [LARGE SCALE GENOMIC DNA]</scope>
    <source>
        <strain evidence="2">CL2024</strain>
        <tissue evidence="2">Fresh tender leaves</tissue>
    </source>
</reference>
<evidence type="ECO:0000313" key="3">
    <source>
        <dbReference type="Proteomes" id="UP001634007"/>
    </source>
</evidence>